<dbReference type="EMBL" id="JAGIZQ010000001">
    <property type="protein sequence ID" value="KAH6650419.1"/>
    <property type="molecule type" value="Genomic_DNA"/>
</dbReference>
<name>A0ACB7PMG5_9PEZI</name>
<protein>
    <submittedName>
        <fullName evidence="1">Uncharacterized protein</fullName>
    </submittedName>
</protein>
<gene>
    <name evidence="1" type="ORF">F5144DRAFT_543469</name>
</gene>
<reference evidence="1 2" key="1">
    <citation type="journal article" date="2021" name="Nat. Commun.">
        <title>Genetic determinants of endophytism in the Arabidopsis root mycobiome.</title>
        <authorList>
            <person name="Mesny F."/>
            <person name="Miyauchi S."/>
            <person name="Thiergart T."/>
            <person name="Pickel B."/>
            <person name="Atanasova L."/>
            <person name="Karlsson M."/>
            <person name="Huettel B."/>
            <person name="Barry K.W."/>
            <person name="Haridas S."/>
            <person name="Chen C."/>
            <person name="Bauer D."/>
            <person name="Andreopoulos W."/>
            <person name="Pangilinan J."/>
            <person name="LaButti K."/>
            <person name="Riley R."/>
            <person name="Lipzen A."/>
            <person name="Clum A."/>
            <person name="Drula E."/>
            <person name="Henrissat B."/>
            <person name="Kohler A."/>
            <person name="Grigoriev I.V."/>
            <person name="Martin F.M."/>
            <person name="Hacquard S."/>
        </authorList>
    </citation>
    <scope>NUCLEOTIDE SEQUENCE [LARGE SCALE GENOMIC DNA]</scope>
    <source>
        <strain evidence="1 2">MPI-SDFR-AT-0079</strain>
    </source>
</reference>
<proteinExistence type="predicted"/>
<evidence type="ECO:0000313" key="1">
    <source>
        <dbReference type="EMBL" id="KAH6650419.1"/>
    </source>
</evidence>
<keyword evidence="2" id="KW-1185">Reference proteome</keyword>
<sequence>MYQVPHCQGQGQGILGTPSTIVICAISTIAWPAAVRLQGRIGTPATGGYGSPPSTRTKKFVVNPLPTLASLGFLRLFQTSEKTVKTDSGPRTETSFPVRPR</sequence>
<accession>A0ACB7PMG5</accession>
<dbReference type="Proteomes" id="UP000724584">
    <property type="component" value="Unassembled WGS sequence"/>
</dbReference>
<comment type="caution">
    <text evidence="1">The sequence shown here is derived from an EMBL/GenBank/DDBJ whole genome shotgun (WGS) entry which is preliminary data.</text>
</comment>
<organism evidence="1 2">
    <name type="scientific">Chaetomium tenue</name>
    <dbReference type="NCBI Taxonomy" id="1854479"/>
    <lineage>
        <taxon>Eukaryota</taxon>
        <taxon>Fungi</taxon>
        <taxon>Dikarya</taxon>
        <taxon>Ascomycota</taxon>
        <taxon>Pezizomycotina</taxon>
        <taxon>Sordariomycetes</taxon>
        <taxon>Sordariomycetidae</taxon>
        <taxon>Sordariales</taxon>
        <taxon>Chaetomiaceae</taxon>
        <taxon>Chaetomium</taxon>
    </lineage>
</organism>
<evidence type="ECO:0000313" key="2">
    <source>
        <dbReference type="Proteomes" id="UP000724584"/>
    </source>
</evidence>